<dbReference type="Proteomes" id="UP001255246">
    <property type="component" value="Unassembled WGS sequence"/>
</dbReference>
<evidence type="ECO:0000313" key="3">
    <source>
        <dbReference type="Proteomes" id="UP001255246"/>
    </source>
</evidence>
<proteinExistence type="predicted"/>
<feature type="transmembrane region" description="Helical" evidence="1">
    <location>
        <begin position="12"/>
        <end position="31"/>
    </location>
</feature>
<dbReference type="EMBL" id="JAVRHR010000001">
    <property type="protein sequence ID" value="MDT0606210.1"/>
    <property type="molecule type" value="Genomic_DNA"/>
</dbReference>
<gene>
    <name evidence="2" type="ORF">RM706_04175</name>
</gene>
<feature type="transmembrane region" description="Helical" evidence="1">
    <location>
        <begin position="69"/>
        <end position="90"/>
    </location>
</feature>
<keyword evidence="3" id="KW-1185">Reference proteome</keyword>
<evidence type="ECO:0000313" key="2">
    <source>
        <dbReference type="EMBL" id="MDT0606210.1"/>
    </source>
</evidence>
<protein>
    <submittedName>
        <fullName evidence="2">Uncharacterized protein</fullName>
    </submittedName>
</protein>
<feature type="transmembrane region" description="Helical" evidence="1">
    <location>
        <begin position="43"/>
        <end position="62"/>
    </location>
</feature>
<feature type="transmembrane region" description="Helical" evidence="1">
    <location>
        <begin position="102"/>
        <end position="121"/>
    </location>
</feature>
<keyword evidence="1" id="KW-1133">Transmembrane helix</keyword>
<reference evidence="2 3" key="1">
    <citation type="submission" date="2023-09" db="EMBL/GenBank/DDBJ databases">
        <authorList>
            <person name="Rey-Velasco X."/>
        </authorList>
    </citation>
    <scope>NUCLEOTIDE SEQUENCE [LARGE SCALE GENOMIC DNA]</scope>
    <source>
        <strain evidence="2 3">F388</strain>
    </source>
</reference>
<organism evidence="2 3">
    <name type="scientific">Croceitalea rosinachiae</name>
    <dbReference type="NCBI Taxonomy" id="3075596"/>
    <lineage>
        <taxon>Bacteria</taxon>
        <taxon>Pseudomonadati</taxon>
        <taxon>Bacteroidota</taxon>
        <taxon>Flavobacteriia</taxon>
        <taxon>Flavobacteriales</taxon>
        <taxon>Flavobacteriaceae</taxon>
        <taxon>Croceitalea</taxon>
    </lineage>
</organism>
<keyword evidence="1" id="KW-0472">Membrane</keyword>
<sequence length="134" mass="15509">MSEYKLPIKFASILFIVLVIVFGIHLFLLNIQGEPLFENLLVLSYVVNFLLAVIIFVVLFHYRYRLQNAIGFLFMGGSLIKFIAFFLIFYPSYKSDGDIQRLESIAFFVPYLSALVLETFYTSKMLNGLQKPED</sequence>
<comment type="caution">
    <text evidence="2">The sequence shown here is derived from an EMBL/GenBank/DDBJ whole genome shotgun (WGS) entry which is preliminary data.</text>
</comment>
<dbReference type="RefSeq" id="WP_311349769.1">
    <property type="nucleotide sequence ID" value="NZ_JAVRHR010000001.1"/>
</dbReference>
<accession>A0ABU3A8K8</accession>
<keyword evidence="1" id="KW-0812">Transmembrane</keyword>
<name>A0ABU3A8K8_9FLAO</name>
<evidence type="ECO:0000256" key="1">
    <source>
        <dbReference type="SAM" id="Phobius"/>
    </source>
</evidence>